<dbReference type="InterPro" id="IPR006710">
    <property type="entry name" value="Glyco_hydro_43"/>
</dbReference>
<dbReference type="CDD" id="cd08991">
    <property type="entry name" value="GH43_HoAraf43-like"/>
    <property type="match status" value="1"/>
</dbReference>
<evidence type="ECO:0000256" key="8">
    <source>
        <dbReference type="SAM" id="MobiDB-lite"/>
    </source>
</evidence>
<dbReference type="PANTHER" id="PTHR43772:SF2">
    <property type="entry name" value="PUTATIVE (AFU_ORTHOLOGUE AFUA_2G04480)-RELATED"/>
    <property type="match status" value="1"/>
</dbReference>
<dbReference type="EMBL" id="CAJVAS010000042">
    <property type="protein sequence ID" value="CAG7648418.1"/>
    <property type="molecule type" value="Genomic_DNA"/>
</dbReference>
<evidence type="ECO:0000256" key="1">
    <source>
        <dbReference type="ARBA" id="ARBA00022651"/>
    </source>
</evidence>
<evidence type="ECO:0000256" key="6">
    <source>
        <dbReference type="PIRSR" id="PIRSR606710-2"/>
    </source>
</evidence>
<feature type="active site" description="Proton acceptor" evidence="5">
    <location>
        <position position="67"/>
    </location>
</feature>
<evidence type="ECO:0000256" key="3">
    <source>
        <dbReference type="ARBA" id="ARBA00023277"/>
    </source>
</evidence>
<feature type="site" description="Important for catalytic activity, responsible for pKa modulation of the active site Glu and correct orientation of both the proton donor and substrate" evidence="6">
    <location>
        <position position="173"/>
    </location>
</feature>
<evidence type="ECO:0000313" key="12">
    <source>
        <dbReference type="Proteomes" id="UP000693672"/>
    </source>
</evidence>
<dbReference type="RefSeq" id="WP_343223532.1">
    <property type="nucleotide sequence ID" value="NZ_CAJVAS010000042.1"/>
</dbReference>
<evidence type="ECO:0000256" key="2">
    <source>
        <dbReference type="ARBA" id="ARBA00022801"/>
    </source>
</evidence>
<gene>
    <name evidence="11" type="ORF">PAESOLCIP111_05596</name>
</gene>
<accession>A0A916NL45</accession>
<proteinExistence type="inferred from homology"/>
<evidence type="ECO:0000256" key="9">
    <source>
        <dbReference type="SAM" id="SignalP"/>
    </source>
</evidence>
<evidence type="ECO:0000256" key="4">
    <source>
        <dbReference type="ARBA" id="ARBA00023295"/>
    </source>
</evidence>
<dbReference type="InterPro" id="IPR052176">
    <property type="entry name" value="Glycosyl_Hydrlase_43_Enz"/>
</dbReference>
<dbReference type="GO" id="GO:0045493">
    <property type="term" value="P:xylan catabolic process"/>
    <property type="evidence" value="ECO:0007669"/>
    <property type="project" value="UniProtKB-KW"/>
</dbReference>
<feature type="domain" description="DUF7402" evidence="10">
    <location>
        <begin position="366"/>
        <end position="496"/>
    </location>
</feature>
<dbReference type="GO" id="GO:0004553">
    <property type="term" value="F:hydrolase activity, hydrolyzing O-glycosyl compounds"/>
    <property type="evidence" value="ECO:0007669"/>
    <property type="project" value="InterPro"/>
</dbReference>
<dbReference type="Pfam" id="PF24135">
    <property type="entry name" value="DUF7402"/>
    <property type="match status" value="1"/>
</dbReference>
<reference evidence="11" key="1">
    <citation type="submission" date="2021-06" db="EMBL/GenBank/DDBJ databases">
        <authorList>
            <person name="Criscuolo A."/>
        </authorList>
    </citation>
    <scope>NUCLEOTIDE SEQUENCE</scope>
    <source>
        <strain evidence="11">CIP111600</strain>
    </source>
</reference>
<keyword evidence="12" id="KW-1185">Reference proteome</keyword>
<feature type="active site" description="Proton donor" evidence="5">
    <location>
        <position position="240"/>
    </location>
</feature>
<keyword evidence="4 7" id="KW-0326">Glycosidase</keyword>
<keyword evidence="2 7" id="KW-0378">Hydrolase</keyword>
<dbReference type="Pfam" id="PF04616">
    <property type="entry name" value="Glyco_hydro_43"/>
    <property type="match status" value="1"/>
</dbReference>
<feature type="signal peptide" evidence="9">
    <location>
        <begin position="1"/>
        <end position="26"/>
    </location>
</feature>
<feature type="chain" id="PRO_5038823058" description="DUF7402 domain-containing protein" evidence="9">
    <location>
        <begin position="27"/>
        <end position="499"/>
    </location>
</feature>
<protein>
    <recommendedName>
        <fullName evidence="10">DUF7402 domain-containing protein</fullName>
    </recommendedName>
</protein>
<evidence type="ECO:0000313" key="11">
    <source>
        <dbReference type="EMBL" id="CAG7648418.1"/>
    </source>
</evidence>
<evidence type="ECO:0000256" key="5">
    <source>
        <dbReference type="PIRSR" id="PIRSR606710-1"/>
    </source>
</evidence>
<dbReference type="PANTHER" id="PTHR43772">
    <property type="entry name" value="ENDO-1,4-BETA-XYLANASE"/>
    <property type="match status" value="1"/>
</dbReference>
<feature type="region of interest" description="Disordered" evidence="8">
    <location>
        <begin position="216"/>
        <end position="235"/>
    </location>
</feature>
<feature type="compositionally biased region" description="Polar residues" evidence="8">
    <location>
        <begin position="224"/>
        <end position="235"/>
    </location>
</feature>
<evidence type="ECO:0000259" key="10">
    <source>
        <dbReference type="Pfam" id="PF24135"/>
    </source>
</evidence>
<keyword evidence="3" id="KW-0119">Carbohydrate metabolism</keyword>
<keyword evidence="1" id="KW-0858">Xylan degradation</keyword>
<keyword evidence="1" id="KW-0624">Polysaccharide degradation</keyword>
<sequence length="499" mass="55127">MKWKPQFITVIAVLLLAGCTSTEQTAGPMNDALQPARPTEPAAQLMNQSDLPKDLFYSNPVIKSGADPSVIRTSDGKYYAYPTGGSGIKGYSSSDLVQWKDEGQVLKAIDSFGDKNFWAPHVVEYKSKYYMFYSAVKGEEKMHINVAVADSPKGPFKDMLKEPLLNYEYGTIDPYILVDDDGKIYLYYSNNLLPFGDKKISDINVVELNEDMSSLKGKPVSVSKPEQSWEKQSGSNEWNEGAAVLKHDGTYYLMFSANCYCNRKYSVGYATSKSPTGPFVKYKDNPILSADHTKVSGPGHHSIILSPDGKEWWIMYHTHADAKKGGGNRQLNIDRVGFRRDGSMYVNGPIITGQMRPSGTTGKWKNIAGDAAITVSSIKQGFSEKALNDGEIGLYKRFERYDWVASNETAGAWAQLTWPNQRVVKAVMIYKSASGLRSIHTGKLILDDGTEIKNIEFPTEPGAAAIVNLAERKVKSIKVVIEKTATNETGLSEIVIIGE</sequence>
<name>A0A916NL45_9BACL</name>
<dbReference type="Proteomes" id="UP000693672">
    <property type="component" value="Unassembled WGS sequence"/>
</dbReference>
<dbReference type="PROSITE" id="PS51257">
    <property type="entry name" value="PROKAR_LIPOPROTEIN"/>
    <property type="match status" value="1"/>
</dbReference>
<dbReference type="AlphaFoldDB" id="A0A916NL45"/>
<dbReference type="InterPro" id="IPR055826">
    <property type="entry name" value="DUF7402"/>
</dbReference>
<comment type="caution">
    <text evidence="11">The sequence shown here is derived from an EMBL/GenBank/DDBJ whole genome shotgun (WGS) entry which is preliminary data.</text>
</comment>
<comment type="similarity">
    <text evidence="7">Belongs to the glycosyl hydrolase 43 family.</text>
</comment>
<keyword evidence="9" id="KW-0732">Signal</keyword>
<evidence type="ECO:0000256" key="7">
    <source>
        <dbReference type="RuleBase" id="RU361187"/>
    </source>
</evidence>
<organism evidence="11 12">
    <name type="scientific">Paenibacillus solanacearum</name>
    <dbReference type="NCBI Taxonomy" id="2048548"/>
    <lineage>
        <taxon>Bacteria</taxon>
        <taxon>Bacillati</taxon>
        <taxon>Bacillota</taxon>
        <taxon>Bacilli</taxon>
        <taxon>Bacillales</taxon>
        <taxon>Paenibacillaceae</taxon>
        <taxon>Paenibacillus</taxon>
    </lineage>
</organism>